<dbReference type="SUPFAM" id="SSF53098">
    <property type="entry name" value="Ribonuclease H-like"/>
    <property type="match status" value="1"/>
</dbReference>
<evidence type="ECO:0000259" key="2">
    <source>
        <dbReference type="PROSITE" id="PS50994"/>
    </source>
</evidence>
<dbReference type="EMBL" id="CP133461">
    <property type="protein sequence ID" value="WMV77335.1"/>
    <property type="molecule type" value="Genomic_DNA"/>
</dbReference>
<dbReference type="Pfam" id="PF13276">
    <property type="entry name" value="HTH_21"/>
    <property type="match status" value="1"/>
</dbReference>
<dbReference type="PANTHER" id="PTHR46889:SF4">
    <property type="entry name" value="TRANSPOSASE INSO FOR INSERTION SEQUENCE ELEMENT IS911B-RELATED"/>
    <property type="match status" value="1"/>
</dbReference>
<proteinExistence type="predicted"/>
<dbReference type="PROSITE" id="PS50994">
    <property type="entry name" value="INTEGRASE"/>
    <property type="match status" value="1"/>
</dbReference>
<dbReference type="Pfam" id="PF00665">
    <property type="entry name" value="rve"/>
    <property type="match status" value="1"/>
</dbReference>
<gene>
    <name evidence="3" type="ORF">HSX42_06110</name>
</gene>
<protein>
    <submittedName>
        <fullName evidence="3">IS3 family transposase</fullName>
    </submittedName>
</protein>
<dbReference type="RefSeq" id="WP_157663112.1">
    <property type="nucleotide sequence ID" value="NZ_CP017690.1"/>
</dbReference>
<comment type="function">
    <text evidence="1">Involved in the transposition of the insertion sequence.</text>
</comment>
<dbReference type="Proteomes" id="UP001297580">
    <property type="component" value="Chromosome"/>
</dbReference>
<reference evidence="3 4" key="1">
    <citation type="submission" date="2023-08" db="EMBL/GenBank/DDBJ databases">
        <title>Complete genome sequence of Geobacillus thermodenitrificans K1041, a genetically tractable strain representative of the genus Geobacillus.</title>
        <authorList>
            <person name="Kani S."/>
            <person name="Suzuki H."/>
        </authorList>
    </citation>
    <scope>NUCLEOTIDE SEQUENCE [LARGE SCALE GENOMIC DNA]</scope>
    <source>
        <strain evidence="3 4">K1041</strain>
    </source>
</reference>
<dbReference type="InterPro" id="IPR050900">
    <property type="entry name" value="Transposase_IS3/IS150/IS904"/>
</dbReference>
<evidence type="ECO:0000256" key="1">
    <source>
        <dbReference type="ARBA" id="ARBA00002286"/>
    </source>
</evidence>
<dbReference type="InterPro" id="IPR048020">
    <property type="entry name" value="Transpos_IS3"/>
</dbReference>
<dbReference type="NCBIfam" id="NF033516">
    <property type="entry name" value="transpos_IS3"/>
    <property type="match status" value="1"/>
</dbReference>
<name>A0ABY9QEK6_GEOTD</name>
<dbReference type="PANTHER" id="PTHR46889">
    <property type="entry name" value="TRANSPOSASE INSF FOR INSERTION SEQUENCE IS3B-RELATED"/>
    <property type="match status" value="1"/>
</dbReference>
<feature type="domain" description="Integrase catalytic" evidence="2">
    <location>
        <begin position="127"/>
        <end position="289"/>
    </location>
</feature>
<evidence type="ECO:0000313" key="3">
    <source>
        <dbReference type="EMBL" id="WMV77335.1"/>
    </source>
</evidence>
<evidence type="ECO:0000313" key="4">
    <source>
        <dbReference type="Proteomes" id="UP001297580"/>
    </source>
</evidence>
<keyword evidence="4" id="KW-1185">Reference proteome</keyword>
<dbReference type="InterPro" id="IPR012337">
    <property type="entry name" value="RNaseH-like_sf"/>
</dbReference>
<sequence length="290" mass="34483">MKPEERFQIIQELSVTYPISLLCEMAGVTRGGYYKWLNRRGMMTEKQKEDEMVKRMILECHQEVNGIYGYYRVKAWLQRKYGKVVNHKRVYRLMKELGIRAKIRQKKRKYKKGTENIVVSNVLNRDFTATEANQKWVTDITYLPFQGKYLYLSAIKDLYNNEIIAYRISHSNNLELVVDTVKEAIKKRDVRGVILHSDQGSPYTSRQYHKLLKDHHIIPSMSRKGNCLDNACMENFFGHLKSEVMDLRTFRTDEEVILAIDRYMHFYNHERFQKKLGYLSPVEYRTTKVA</sequence>
<accession>A0ABY9QEK6</accession>
<organism evidence="3 4">
    <name type="scientific">Geobacillus thermodenitrificans</name>
    <dbReference type="NCBI Taxonomy" id="33940"/>
    <lineage>
        <taxon>Bacteria</taxon>
        <taxon>Bacillati</taxon>
        <taxon>Bacillota</taxon>
        <taxon>Bacilli</taxon>
        <taxon>Bacillales</taxon>
        <taxon>Anoxybacillaceae</taxon>
        <taxon>Geobacillus</taxon>
    </lineage>
</organism>
<dbReference type="InterPro" id="IPR001584">
    <property type="entry name" value="Integrase_cat-core"/>
</dbReference>
<dbReference type="Pfam" id="PF13333">
    <property type="entry name" value="rve_2"/>
    <property type="match status" value="1"/>
</dbReference>
<dbReference type="Gene3D" id="3.30.420.10">
    <property type="entry name" value="Ribonuclease H-like superfamily/Ribonuclease H"/>
    <property type="match status" value="1"/>
</dbReference>
<dbReference type="InterPro" id="IPR036397">
    <property type="entry name" value="RNaseH_sf"/>
</dbReference>
<dbReference type="InterPro" id="IPR025948">
    <property type="entry name" value="HTH-like_dom"/>
</dbReference>